<evidence type="ECO:0000259" key="1">
    <source>
        <dbReference type="Pfam" id="PF00975"/>
    </source>
</evidence>
<dbReference type="Proteomes" id="UP000190312">
    <property type="component" value="Unassembled WGS sequence"/>
</dbReference>
<organism evidence="2 3">
    <name type="scientific">Aspergillus oryzae</name>
    <name type="common">Yellow koji mold</name>
    <dbReference type="NCBI Taxonomy" id="5062"/>
    <lineage>
        <taxon>Eukaryota</taxon>
        <taxon>Fungi</taxon>
        <taxon>Dikarya</taxon>
        <taxon>Ascomycota</taxon>
        <taxon>Pezizomycotina</taxon>
        <taxon>Eurotiomycetes</taxon>
        <taxon>Eurotiomycetidae</taxon>
        <taxon>Eurotiales</taxon>
        <taxon>Aspergillaceae</taxon>
        <taxon>Aspergillus</taxon>
        <taxon>Aspergillus subgen. Circumdati</taxon>
    </lineage>
</organism>
<dbReference type="OrthoDB" id="10253869at2759"/>
<evidence type="ECO:0000313" key="2">
    <source>
        <dbReference type="EMBL" id="OOO06631.1"/>
    </source>
</evidence>
<reference evidence="2 3" key="1">
    <citation type="submission" date="2016-10" db="EMBL/GenBank/DDBJ databases">
        <title>Genome sequencing of Aspergillus oryzae BCC7051.</title>
        <authorList>
            <person name="Thammarongtham C."/>
            <person name="Vorapreeda T."/>
            <person name="Nookaew I."/>
            <person name="Srisuk T."/>
            <person name="Land M."/>
            <person name="Jeennor S."/>
            <person name="Laoteng K."/>
        </authorList>
    </citation>
    <scope>NUCLEOTIDE SEQUENCE [LARGE SCALE GENOMIC DNA]</scope>
    <source>
        <strain evidence="2 3">BCC7051</strain>
    </source>
</reference>
<evidence type="ECO:0000313" key="3">
    <source>
        <dbReference type="Proteomes" id="UP000190312"/>
    </source>
</evidence>
<dbReference type="SUPFAM" id="SSF53474">
    <property type="entry name" value="alpha/beta-Hydrolases"/>
    <property type="match status" value="1"/>
</dbReference>
<dbReference type="InterPro" id="IPR001031">
    <property type="entry name" value="Thioesterase"/>
</dbReference>
<dbReference type="InterPro" id="IPR029058">
    <property type="entry name" value="AB_hydrolase_fold"/>
</dbReference>
<dbReference type="Gene3D" id="3.40.50.1820">
    <property type="entry name" value="alpha/beta hydrolase"/>
    <property type="match status" value="1"/>
</dbReference>
<dbReference type="AlphaFoldDB" id="A0A1S9DC12"/>
<comment type="caution">
    <text evidence="2">The sequence shown here is derived from an EMBL/GenBank/DDBJ whole genome shotgun (WGS) entry which is preliminary data.</text>
</comment>
<sequence>MSHQSGYVEVEIEEIQISAHRSANAAPLILFHDGGGTVFSYYLLGDLNRNVYGIADPFFATANSWTGGVREMAEAYASSIWDKFTQRPLLLGGWSLGGILCIEVARAMRAKFDASVVGMILLDTPYPGDWKALRSSTAVVSPDLPAKVSPAIRKHVLRRYEEAERLVENWEIPPELAVIRGTEGRPLPDMPPALLVRASDRVPVANDATCVVVDIHRHDRMLGWECCRHEWIREVVDINANHYNIFDDSNKVSHPVSYVSEAIRSWCNSVERVSP</sequence>
<name>A0A1S9DC12_ASPOZ</name>
<accession>A0A1S9DC12</accession>
<dbReference type="EMBL" id="MKZY01000007">
    <property type="protein sequence ID" value="OOO06631.1"/>
    <property type="molecule type" value="Genomic_DNA"/>
</dbReference>
<dbReference type="Pfam" id="PF00975">
    <property type="entry name" value="Thioesterase"/>
    <property type="match status" value="1"/>
</dbReference>
<feature type="domain" description="Thioesterase" evidence="1">
    <location>
        <begin position="27"/>
        <end position="134"/>
    </location>
</feature>
<proteinExistence type="predicted"/>
<protein>
    <submittedName>
        <fullName evidence="2">Thioesterase</fullName>
    </submittedName>
</protein>
<gene>
    <name evidence="2" type="ORF">OAory_01088340</name>
</gene>